<dbReference type="SUPFAM" id="SSF46785">
    <property type="entry name" value="Winged helix' DNA-binding domain"/>
    <property type="match status" value="1"/>
</dbReference>
<reference evidence="7 8" key="1">
    <citation type="journal article" date="2016" name="Proc. Natl. Acad. Sci. U.S.A.">
        <title>Comparative genomics of biotechnologically important yeasts.</title>
        <authorList>
            <person name="Riley R."/>
            <person name="Haridas S."/>
            <person name="Wolfe K.H."/>
            <person name="Lopes M.R."/>
            <person name="Hittinger C.T."/>
            <person name="Goeker M."/>
            <person name="Salamov A.A."/>
            <person name="Wisecaver J.H."/>
            <person name="Long T.M."/>
            <person name="Calvey C.H."/>
            <person name="Aerts A.L."/>
            <person name="Barry K.W."/>
            <person name="Choi C."/>
            <person name="Clum A."/>
            <person name="Coughlan A.Y."/>
            <person name="Deshpande S."/>
            <person name="Douglass A.P."/>
            <person name="Hanson S.J."/>
            <person name="Klenk H.-P."/>
            <person name="LaButti K.M."/>
            <person name="Lapidus A."/>
            <person name="Lindquist E.A."/>
            <person name="Lipzen A.M."/>
            <person name="Meier-Kolthoff J.P."/>
            <person name="Ohm R.A."/>
            <person name="Otillar R.P."/>
            <person name="Pangilinan J.L."/>
            <person name="Peng Y."/>
            <person name="Rokas A."/>
            <person name="Rosa C.A."/>
            <person name="Scheuner C."/>
            <person name="Sibirny A.A."/>
            <person name="Slot J.C."/>
            <person name="Stielow J.B."/>
            <person name="Sun H."/>
            <person name="Kurtzman C.P."/>
            <person name="Blackwell M."/>
            <person name="Grigoriev I.V."/>
            <person name="Jeffries T.W."/>
        </authorList>
    </citation>
    <scope>NUCLEOTIDE SEQUENCE [LARGE SCALE GENOMIC DNA]</scope>
    <source>
        <strain evidence="8">ATCC 58044 / CBS 1984 / NCYC 433 / NRRL Y-366-8</strain>
    </source>
</reference>
<dbReference type="Proteomes" id="UP000094112">
    <property type="component" value="Unassembled WGS sequence"/>
</dbReference>
<feature type="region of interest" description="Disordered" evidence="5">
    <location>
        <begin position="593"/>
        <end position="614"/>
    </location>
</feature>
<keyword evidence="4" id="KW-0967">Endosome</keyword>
<evidence type="ECO:0000259" key="6">
    <source>
        <dbReference type="PROSITE" id="PS51495"/>
    </source>
</evidence>
<proteinExistence type="inferred from homology"/>
<dbReference type="GO" id="GO:0000814">
    <property type="term" value="C:ESCRT II complex"/>
    <property type="evidence" value="ECO:0007669"/>
    <property type="project" value="UniProtKB-UniRule"/>
</dbReference>
<dbReference type="GeneID" id="30201451"/>
<dbReference type="InterPro" id="IPR036443">
    <property type="entry name" value="Znf_RanBP2_sf"/>
</dbReference>
<dbReference type="Gene3D" id="2.30.30.380">
    <property type="entry name" value="Zn-finger domain of Sec23/24"/>
    <property type="match status" value="1"/>
</dbReference>
<evidence type="ECO:0000256" key="3">
    <source>
        <dbReference type="ARBA" id="ARBA00022927"/>
    </source>
</evidence>
<dbReference type="Pfam" id="PF04157">
    <property type="entry name" value="EAP30"/>
    <property type="match status" value="1"/>
</dbReference>
<evidence type="ECO:0000256" key="2">
    <source>
        <dbReference type="ARBA" id="ARBA00022448"/>
    </source>
</evidence>
<dbReference type="Gene3D" id="2.30.29.30">
    <property type="entry name" value="Pleckstrin-homology domain (PH domain)/Phosphotyrosine-binding domain (PTB)"/>
    <property type="match status" value="1"/>
</dbReference>
<dbReference type="CDD" id="cd13227">
    <property type="entry name" value="PH-GRAM-like_Vps36"/>
    <property type="match status" value="1"/>
</dbReference>
<dbReference type="GO" id="GO:0032266">
    <property type="term" value="F:phosphatidylinositol-3-phosphate binding"/>
    <property type="evidence" value="ECO:0007669"/>
    <property type="project" value="UniProtKB-UniRule"/>
</dbReference>
<comment type="function">
    <text evidence="4">Component of the ESCRT-II complex (endosomal sorting complex required for transport II), which is required for multivesicular body (MVB) formation and sorting of endosomal cargo proteins into MVBs.</text>
</comment>
<dbReference type="GO" id="GO:0043328">
    <property type="term" value="P:protein transport to vacuole involved in ubiquitin-dependent protein catabolic process via the multivesicular body sorting pathway"/>
    <property type="evidence" value="ECO:0007669"/>
    <property type="project" value="UniProtKB-UniRule"/>
</dbReference>
<dbReference type="Gene3D" id="1.10.10.10">
    <property type="entry name" value="Winged helix-like DNA-binding domain superfamily/Winged helix DNA-binding domain"/>
    <property type="match status" value="2"/>
</dbReference>
<evidence type="ECO:0000256" key="5">
    <source>
        <dbReference type="SAM" id="MobiDB-lite"/>
    </source>
</evidence>
<dbReference type="PANTHER" id="PTHR13128:SF12">
    <property type="entry name" value="VACUOLAR PROTEIN-SORTING-ASSOCIATED PROTEIN 36"/>
    <property type="match status" value="1"/>
</dbReference>
<dbReference type="SUPFAM" id="SSF90209">
    <property type="entry name" value="Ran binding protein zinc finger-like"/>
    <property type="match status" value="2"/>
</dbReference>
<evidence type="ECO:0000256" key="1">
    <source>
        <dbReference type="ARBA" id="ARBA00009697"/>
    </source>
</evidence>
<gene>
    <name evidence="7" type="ORF">WICANDRAFT_70437</name>
</gene>
<dbReference type="InterPro" id="IPR031558">
    <property type="entry name" value="Vps36-NZF-N"/>
</dbReference>
<feature type="domain" description="GLUE N-terminal" evidence="6">
    <location>
        <begin position="10"/>
        <end position="276"/>
    </location>
</feature>
<evidence type="ECO:0000313" key="8">
    <source>
        <dbReference type="Proteomes" id="UP000094112"/>
    </source>
</evidence>
<keyword evidence="2 4" id="KW-0813">Transport</keyword>
<dbReference type="SUPFAM" id="SSF50729">
    <property type="entry name" value="PH domain-like"/>
    <property type="match status" value="1"/>
</dbReference>
<sequence>MGQLPYWHSVELSAGARPILREKEVDVLVENSIGLYQGKSKILNRQNGRIYMTSQRLIYIDNEDSKKYSVAIELADIANIDYTPKFLKSSAKITIFFKKLKKQKAKKITNQSIRTTTWICPICTFPNSVQTNINPNNTEYLPVCETCGIKSTSEIIQDALNSSKLKEPTTPHKPLAPKQIACPTCTFLNHPSLRNCELCGTNLPSNQENDDEVSNVDELQLFDDRIEIRTESNDGLEESKSPFIKLSFHKSGDKFFHNKLNENLEKFNWDLVLNSGNVNKDSTKVLNNDNQDIIQPQSSGSTLGFGIHSLAKQQELKTFKNEQIINSSLDDLQALLNKANEILELTESFKKLSNTDNNLHQRSLTTINQVTKDLLYDSNNESQKKLYLQEISRQLSDFLINDSVLEQQGGIVTLLDLYALFNRGRIGINLISPEELFKSCEFFKSLKLPLILKRINNVLVVQDLKFGFEDGKLIEDIKIFIKNFGDEDQFDFKFANILKISDAFNWSITITEEVLKIGLNLGELVVDQQISGKFYYLNEFKQLDSFNENRYEETEIQANIDDDGSNNDQLIEKSDNKASNTFIFPEAPNLQPYPEASTQSIGQNDSVKSSTNHKSKSLLQLEGLQF</sequence>
<keyword evidence="4" id="KW-0963">Cytoplasm</keyword>
<dbReference type="PANTHER" id="PTHR13128">
    <property type="entry name" value="VACUOLAR PROTEIN-SORTING-ASSOCIATED PROTEIN 36"/>
    <property type="match status" value="1"/>
</dbReference>
<protein>
    <recommendedName>
        <fullName evidence="4">Vacuolar protein-sorting-associated protein 36</fullName>
    </recommendedName>
    <alternativeName>
        <fullName evidence="4">ESCRT-II complex subunit VPS36</fullName>
    </alternativeName>
</protein>
<dbReference type="InterPro" id="IPR011993">
    <property type="entry name" value="PH-like_dom_sf"/>
</dbReference>
<organism evidence="7 8">
    <name type="scientific">Wickerhamomyces anomalus (strain ATCC 58044 / CBS 1984 / NCYC 433 / NRRL Y-366-8)</name>
    <name type="common">Yeast</name>
    <name type="synonym">Hansenula anomala</name>
    <dbReference type="NCBI Taxonomy" id="683960"/>
    <lineage>
        <taxon>Eukaryota</taxon>
        <taxon>Fungi</taxon>
        <taxon>Dikarya</taxon>
        <taxon>Ascomycota</taxon>
        <taxon>Saccharomycotina</taxon>
        <taxon>Saccharomycetes</taxon>
        <taxon>Phaffomycetales</taxon>
        <taxon>Wickerhamomycetaceae</taxon>
        <taxon>Wickerhamomyces</taxon>
    </lineage>
</organism>
<dbReference type="InterPro" id="IPR021648">
    <property type="entry name" value="GLUE_dom"/>
</dbReference>
<keyword evidence="8" id="KW-1185">Reference proteome</keyword>
<comment type="similarity">
    <text evidence="1 4">Belongs to the VPS36 family.</text>
</comment>
<dbReference type="InterPro" id="IPR037855">
    <property type="entry name" value="Vps36"/>
</dbReference>
<keyword evidence="3 4" id="KW-0653">Protein transport</keyword>
<dbReference type="EMBL" id="KV454212">
    <property type="protein sequence ID" value="ODQ58524.1"/>
    <property type="molecule type" value="Genomic_DNA"/>
</dbReference>
<dbReference type="InterPro" id="IPR036388">
    <property type="entry name" value="WH-like_DNA-bd_sf"/>
</dbReference>
<name>A0A1E3NZT2_WICAA</name>
<evidence type="ECO:0000256" key="4">
    <source>
        <dbReference type="RuleBase" id="RU367095"/>
    </source>
</evidence>
<dbReference type="Pfam" id="PF11605">
    <property type="entry name" value="Vps36_ESCRT-II"/>
    <property type="match status" value="1"/>
</dbReference>
<dbReference type="RefSeq" id="XP_019037731.1">
    <property type="nucleotide sequence ID" value="XM_019184205.1"/>
</dbReference>
<dbReference type="InterPro" id="IPR036390">
    <property type="entry name" value="WH_DNA-bd_sf"/>
</dbReference>
<dbReference type="GO" id="GO:0031902">
    <property type="term" value="C:late endosome membrane"/>
    <property type="evidence" value="ECO:0007669"/>
    <property type="project" value="UniProtKB-UniRule"/>
</dbReference>
<comment type="subunit">
    <text evidence="4">Component of the endosomal sorting complex required for transport II (ESCRT-II).</text>
</comment>
<dbReference type="Pfam" id="PF16988">
    <property type="entry name" value="Vps36-NZF-N"/>
    <property type="match status" value="1"/>
</dbReference>
<dbReference type="OrthoDB" id="271448at2759"/>
<dbReference type="PROSITE" id="PS51495">
    <property type="entry name" value="GLUE"/>
    <property type="match status" value="1"/>
</dbReference>
<comment type="subcellular location">
    <subcellularLocation>
        <location evidence="4">Cytoplasm</location>
    </subcellularLocation>
    <subcellularLocation>
        <location evidence="4">Endosome</location>
    </subcellularLocation>
</comment>
<dbReference type="InterPro" id="IPR040608">
    <property type="entry name" value="Snf8/Vps36"/>
</dbReference>
<feature type="compositionally biased region" description="Polar residues" evidence="5">
    <location>
        <begin position="596"/>
        <end position="610"/>
    </location>
</feature>
<evidence type="ECO:0000313" key="7">
    <source>
        <dbReference type="EMBL" id="ODQ58524.1"/>
    </source>
</evidence>
<dbReference type="AlphaFoldDB" id="A0A1E3NZT2"/>
<dbReference type="GO" id="GO:0043130">
    <property type="term" value="F:ubiquitin binding"/>
    <property type="evidence" value="ECO:0007669"/>
    <property type="project" value="UniProtKB-UniRule"/>
</dbReference>
<dbReference type="STRING" id="683960.A0A1E3NZT2"/>
<accession>A0A1E3NZT2</accession>